<evidence type="ECO:0000259" key="4">
    <source>
        <dbReference type="Pfam" id="PF13472"/>
    </source>
</evidence>
<feature type="chain" id="PRO_5017754677" evidence="2">
    <location>
        <begin position="30"/>
        <end position="705"/>
    </location>
</feature>
<dbReference type="Pfam" id="PF03629">
    <property type="entry name" value="SASA"/>
    <property type="match status" value="1"/>
</dbReference>
<dbReference type="PANTHER" id="PTHR22901">
    <property type="entry name" value="SIALATE O-ACETYLESTERASE"/>
    <property type="match status" value="1"/>
</dbReference>
<dbReference type="SUPFAM" id="SSF52266">
    <property type="entry name" value="SGNH hydrolase"/>
    <property type="match status" value="2"/>
</dbReference>
<proteinExistence type="predicted"/>
<dbReference type="EMBL" id="QRDQ01000009">
    <property type="protein sequence ID" value="RED23671.1"/>
    <property type="molecule type" value="Genomic_DNA"/>
</dbReference>
<dbReference type="PANTHER" id="PTHR22901:SF0">
    <property type="entry name" value="SIALATE O-ACETYLESTERASE"/>
    <property type="match status" value="1"/>
</dbReference>
<dbReference type="Gene3D" id="3.40.50.1110">
    <property type="entry name" value="SGNH hydrolase"/>
    <property type="match status" value="2"/>
</dbReference>
<dbReference type="Pfam" id="PF13472">
    <property type="entry name" value="Lipase_GDSL_2"/>
    <property type="match status" value="1"/>
</dbReference>
<dbReference type="InterPro" id="IPR036514">
    <property type="entry name" value="SGNH_hydro_sf"/>
</dbReference>
<dbReference type="Proteomes" id="UP000257004">
    <property type="component" value="Unassembled WGS sequence"/>
</dbReference>
<sequence length="705" mass="79916">MKRKMRTEKRILFLFIVGLLAAFQTSLNAQQTAVKVACIGDSVTAGYLLANPSTESYPSQLQVLMGGKFEVKNFGHSGATLLKKGSKPYDKTQECKDAISYQPDIAIIHLGLNDTDPRNWPNYKDDFNADYFWLIDTLRKQNPKVQIYICRMTPIFNEHPRFKSGTRDWFWQIQEHISEIAKVNNVYLIDLHEKLYVRPDLFPDALHPTKEGAKILAETVYSNVTQDFGGLKLAPVFSDNMVLQRNQPIGIYGTANGGEKLEVIFDNQKLKAVANEYGKWKAVFPAMKSGGTYQITVSASNKNIILKNILIGDVWFCSGQSNMLFPLIKSENGFSEVKKAGDNTNLRLFNFEAIQDTDEKAWDAATLEKTNQLKYFSGEWKICDSISAKNFSAIAYYFGQNIVREENVPIGLIQVAVGGSPIESWFPRYVLEHDDKVVDVLTNWRKSDFIQPWVRSRADENLKNAVNPKQRHPYDPCYNYEAGVSHFTAFPIKGFLWYQGESNAHNVELYEHLIPELVESWRKAWGTSLPFYFVQLSGIDRPSWPSFRDMQNKIQKKIPNSGMAVSMDYGNPENVHPIQKKQIADRLSLLALRNTYGKAVKANGPEAVKAIKKGDVIEVSFSNAKQLLTADKKDLIGFELVTDKGIRMECKAEISGSEVRIKIPDNENIKEVLYAWKPYTTANLVNEANLPCSTFKLELSSINKN</sequence>
<keyword evidence="2" id="KW-0732">Signal</keyword>
<dbReference type="InterPro" id="IPR013830">
    <property type="entry name" value="SGNH_hydro"/>
</dbReference>
<feature type="domain" description="Sialate O-acetylesterase" evidence="3">
    <location>
        <begin position="313"/>
        <end position="577"/>
    </location>
</feature>
<gene>
    <name evidence="5" type="ORF">BD847_2734</name>
</gene>
<evidence type="ECO:0000313" key="6">
    <source>
        <dbReference type="Proteomes" id="UP000257004"/>
    </source>
</evidence>
<evidence type="ECO:0000256" key="1">
    <source>
        <dbReference type="ARBA" id="ARBA00022801"/>
    </source>
</evidence>
<dbReference type="AlphaFoldDB" id="A0A3D9FSX6"/>
<protein>
    <submittedName>
        <fullName evidence="5">Sialate O-acetylesterase</fullName>
    </submittedName>
</protein>
<evidence type="ECO:0000313" key="5">
    <source>
        <dbReference type="EMBL" id="RED23671.1"/>
    </source>
</evidence>
<keyword evidence="6" id="KW-1185">Reference proteome</keyword>
<comment type="caution">
    <text evidence="5">The sequence shown here is derived from an EMBL/GenBank/DDBJ whole genome shotgun (WGS) entry which is preliminary data.</text>
</comment>
<dbReference type="GO" id="GO:0005975">
    <property type="term" value="P:carbohydrate metabolic process"/>
    <property type="evidence" value="ECO:0007669"/>
    <property type="project" value="TreeGrafter"/>
</dbReference>
<name>A0A3D9FSX6_9FLAO</name>
<evidence type="ECO:0000256" key="2">
    <source>
        <dbReference type="SAM" id="SignalP"/>
    </source>
</evidence>
<dbReference type="InterPro" id="IPR005181">
    <property type="entry name" value="SASA"/>
</dbReference>
<feature type="domain" description="SGNH hydrolase-type esterase" evidence="4">
    <location>
        <begin position="38"/>
        <end position="214"/>
    </location>
</feature>
<dbReference type="InterPro" id="IPR039329">
    <property type="entry name" value="SIAE"/>
</dbReference>
<feature type="signal peptide" evidence="2">
    <location>
        <begin position="1"/>
        <end position="29"/>
    </location>
</feature>
<keyword evidence="1" id="KW-0378">Hydrolase</keyword>
<dbReference type="GO" id="GO:0001681">
    <property type="term" value="F:sialate O-acetylesterase activity"/>
    <property type="evidence" value="ECO:0007669"/>
    <property type="project" value="InterPro"/>
</dbReference>
<evidence type="ECO:0000259" key="3">
    <source>
        <dbReference type="Pfam" id="PF03629"/>
    </source>
</evidence>
<organism evidence="5 6">
    <name type="scientific">Flavobacterium cutihirudinis</name>
    <dbReference type="NCBI Taxonomy" id="1265740"/>
    <lineage>
        <taxon>Bacteria</taxon>
        <taxon>Pseudomonadati</taxon>
        <taxon>Bacteroidota</taxon>
        <taxon>Flavobacteriia</taxon>
        <taxon>Flavobacteriales</taxon>
        <taxon>Flavobacteriaceae</taxon>
        <taxon>Flavobacterium</taxon>
    </lineage>
</organism>
<reference evidence="5 6" key="1">
    <citation type="submission" date="2018-07" db="EMBL/GenBank/DDBJ databases">
        <title>Genomic Encyclopedia of Archaeal and Bacterial Type Strains, Phase II (KMG-II): from individual species to whole genera.</title>
        <authorList>
            <person name="Goeker M."/>
        </authorList>
    </citation>
    <scope>NUCLEOTIDE SEQUENCE [LARGE SCALE GENOMIC DNA]</scope>
    <source>
        <strain evidence="5 6">DSM 25795</strain>
    </source>
</reference>
<accession>A0A3D9FSX6</accession>